<feature type="transmembrane region" description="Helical" evidence="5">
    <location>
        <begin position="369"/>
        <end position="391"/>
    </location>
</feature>
<feature type="transmembrane region" description="Helical" evidence="5">
    <location>
        <begin position="327"/>
        <end position="349"/>
    </location>
</feature>
<dbReference type="SUPFAM" id="SSF103473">
    <property type="entry name" value="MFS general substrate transporter"/>
    <property type="match status" value="1"/>
</dbReference>
<feature type="transmembrane region" description="Helical" evidence="5">
    <location>
        <begin position="136"/>
        <end position="155"/>
    </location>
</feature>
<keyword evidence="8" id="KW-1185">Reference proteome</keyword>
<dbReference type="InterPro" id="IPR005828">
    <property type="entry name" value="MFS_sugar_transport-like"/>
</dbReference>
<gene>
    <name evidence="7" type="ORF">VP01_1650g5</name>
</gene>
<feature type="transmembrane region" description="Helical" evidence="5">
    <location>
        <begin position="102"/>
        <end position="124"/>
    </location>
</feature>
<evidence type="ECO:0000256" key="1">
    <source>
        <dbReference type="ARBA" id="ARBA00004141"/>
    </source>
</evidence>
<evidence type="ECO:0000313" key="7">
    <source>
        <dbReference type="EMBL" id="KNZ59866.1"/>
    </source>
</evidence>
<comment type="caution">
    <text evidence="7">The sequence shown here is derived from an EMBL/GenBank/DDBJ whole genome shotgun (WGS) entry which is preliminary data.</text>
</comment>
<dbReference type="Pfam" id="PF00083">
    <property type="entry name" value="Sugar_tr"/>
    <property type="match status" value="2"/>
</dbReference>
<dbReference type="STRING" id="27349.A0A0L6VGH6"/>
<evidence type="ECO:0000256" key="5">
    <source>
        <dbReference type="SAM" id="Phobius"/>
    </source>
</evidence>
<proteinExistence type="predicted"/>
<keyword evidence="2 5" id="KW-0812">Transmembrane</keyword>
<dbReference type="OrthoDB" id="2261376at2759"/>
<keyword evidence="3 5" id="KW-1133">Transmembrane helix</keyword>
<dbReference type="InterPro" id="IPR036259">
    <property type="entry name" value="MFS_trans_sf"/>
</dbReference>
<dbReference type="PROSITE" id="PS50850">
    <property type="entry name" value="MFS"/>
    <property type="match status" value="1"/>
</dbReference>
<sequence>MSKTYVSPPPPRRFQAKGLALVFACGMICIMNPSLYIRTALFSDGYQNGVIGTVNTLIKRYFSPPISRFLPPQIEETNQIRLCVLKCSIYADNLSKEELKRYSTSFSSIGFAGIVLGMLSFGLLSDRWGRKAGMMAATLIVFVFACLSAGAYGAGGSTIGMLQALSAYRFFGGIGIGAEYPSGSVAAAENTEQQGVPSKAQNGIFALATNAMIDVGFVCAVSDHHKHMPSYPSSSTKSLARSICGLYGECRLASVRRPDDNIFLFFSKLHWILTLLCFFFFEGAIPPLLVLFWRMRMNEPESFQKYSMKRIPLSAYPWKLLFRKFGLTWFGLCLGWFIYGTYFITYPFGIYGSTVVDTITGKSADLTIVLGWNVVINLFNVPGSIVGALLVDKIKPKTLMTICLLLQMTFGFFMSGFYTYLTQHIGGFAVMYGLFLSLGEAGPGNCLGMLAAKSSPASIRGIFCKLAHLSQYGSAAAIGKLGAFAGTWIFPVLIDAFPDGATKDTGPFWVGSALCALSALVMWFTVVELEENHMEAIDRDFYASLQLQGFDVNQVGIKPRENLSDDSIMFSSAPYPVEKDLPAEKVIE</sequence>
<feature type="transmembrane region" description="Helical" evidence="5">
    <location>
        <begin position="398"/>
        <end position="421"/>
    </location>
</feature>
<reference evidence="7 8" key="1">
    <citation type="submission" date="2015-08" db="EMBL/GenBank/DDBJ databases">
        <title>Next Generation Sequencing and Analysis of the Genome of Puccinia sorghi L Schw, the Causal Agent of Maize Common Rust.</title>
        <authorList>
            <person name="Rochi L."/>
            <person name="Burguener G."/>
            <person name="Darino M."/>
            <person name="Turjanski A."/>
            <person name="Kreff E."/>
            <person name="Dieguez M.J."/>
            <person name="Sacco F."/>
        </authorList>
    </citation>
    <scope>NUCLEOTIDE SEQUENCE [LARGE SCALE GENOMIC DNA]</scope>
    <source>
        <strain evidence="7 8">RO10H11247</strain>
    </source>
</reference>
<feature type="transmembrane region" description="Helical" evidence="5">
    <location>
        <begin position="427"/>
        <end position="451"/>
    </location>
</feature>
<evidence type="ECO:0000256" key="2">
    <source>
        <dbReference type="ARBA" id="ARBA00022692"/>
    </source>
</evidence>
<accession>A0A0L6VGH6</accession>
<name>A0A0L6VGH6_9BASI</name>
<evidence type="ECO:0000259" key="6">
    <source>
        <dbReference type="PROSITE" id="PS50850"/>
    </source>
</evidence>
<feature type="domain" description="Major facilitator superfamily (MFS) profile" evidence="6">
    <location>
        <begin position="33"/>
        <end position="530"/>
    </location>
</feature>
<feature type="transmembrane region" description="Helical" evidence="5">
    <location>
        <begin position="472"/>
        <end position="494"/>
    </location>
</feature>
<keyword evidence="4 5" id="KW-0472">Membrane</keyword>
<dbReference type="VEuPathDB" id="FungiDB:VP01_1650g5"/>
<dbReference type="GO" id="GO:0046943">
    <property type="term" value="F:carboxylic acid transmembrane transporter activity"/>
    <property type="evidence" value="ECO:0007669"/>
    <property type="project" value="TreeGrafter"/>
</dbReference>
<dbReference type="AlphaFoldDB" id="A0A0L6VGH6"/>
<feature type="transmembrane region" description="Helical" evidence="5">
    <location>
        <begin position="269"/>
        <end position="293"/>
    </location>
</feature>
<dbReference type="Gene3D" id="1.20.1250.20">
    <property type="entry name" value="MFS general substrate transporter like domains"/>
    <property type="match status" value="1"/>
</dbReference>
<dbReference type="GO" id="GO:0005886">
    <property type="term" value="C:plasma membrane"/>
    <property type="evidence" value="ECO:0007669"/>
    <property type="project" value="TreeGrafter"/>
</dbReference>
<evidence type="ECO:0000313" key="8">
    <source>
        <dbReference type="Proteomes" id="UP000037035"/>
    </source>
</evidence>
<dbReference type="InterPro" id="IPR020846">
    <property type="entry name" value="MFS_dom"/>
</dbReference>
<dbReference type="PANTHER" id="PTHR23508">
    <property type="entry name" value="CARBOXYLIC ACID TRANSPORTER PROTEIN HOMOLOG"/>
    <property type="match status" value="1"/>
</dbReference>
<dbReference type="Proteomes" id="UP000037035">
    <property type="component" value="Unassembled WGS sequence"/>
</dbReference>
<evidence type="ECO:0000256" key="4">
    <source>
        <dbReference type="ARBA" id="ARBA00023136"/>
    </source>
</evidence>
<feature type="transmembrane region" description="Helical" evidence="5">
    <location>
        <begin position="20"/>
        <end position="37"/>
    </location>
</feature>
<dbReference type="EMBL" id="LAVV01006449">
    <property type="protein sequence ID" value="KNZ59866.1"/>
    <property type="molecule type" value="Genomic_DNA"/>
</dbReference>
<feature type="transmembrane region" description="Helical" evidence="5">
    <location>
        <begin position="506"/>
        <end position="527"/>
    </location>
</feature>
<organism evidence="7 8">
    <name type="scientific">Puccinia sorghi</name>
    <dbReference type="NCBI Taxonomy" id="27349"/>
    <lineage>
        <taxon>Eukaryota</taxon>
        <taxon>Fungi</taxon>
        <taxon>Dikarya</taxon>
        <taxon>Basidiomycota</taxon>
        <taxon>Pucciniomycotina</taxon>
        <taxon>Pucciniomycetes</taxon>
        <taxon>Pucciniales</taxon>
        <taxon>Pucciniaceae</taxon>
        <taxon>Puccinia</taxon>
    </lineage>
</organism>
<dbReference type="PANTHER" id="PTHR23508:SF10">
    <property type="entry name" value="CARBOXYLIC ACID TRANSPORTER PROTEIN HOMOLOG"/>
    <property type="match status" value="1"/>
</dbReference>
<protein>
    <recommendedName>
        <fullName evidence="6">Major facilitator superfamily (MFS) profile domain-containing protein</fullName>
    </recommendedName>
</protein>
<comment type="subcellular location">
    <subcellularLocation>
        <location evidence="1">Membrane</location>
        <topology evidence="1">Multi-pass membrane protein</topology>
    </subcellularLocation>
</comment>
<evidence type="ECO:0000256" key="3">
    <source>
        <dbReference type="ARBA" id="ARBA00022989"/>
    </source>
</evidence>